<evidence type="ECO:0000313" key="3">
    <source>
        <dbReference type="Proteomes" id="UP001499990"/>
    </source>
</evidence>
<protein>
    <recommendedName>
        <fullName evidence="4">Tetratricopeptide repeat protein</fullName>
    </recommendedName>
</protein>
<accession>A0ABP6SJF5</accession>
<gene>
    <name evidence="2" type="ORF">GCM10020367_56210</name>
</gene>
<organism evidence="2 3">
    <name type="scientific">Streptomyces sannanensis</name>
    <dbReference type="NCBI Taxonomy" id="285536"/>
    <lineage>
        <taxon>Bacteria</taxon>
        <taxon>Bacillati</taxon>
        <taxon>Actinomycetota</taxon>
        <taxon>Actinomycetes</taxon>
        <taxon>Kitasatosporales</taxon>
        <taxon>Streptomycetaceae</taxon>
        <taxon>Streptomyces</taxon>
    </lineage>
</organism>
<keyword evidence="3" id="KW-1185">Reference proteome</keyword>
<evidence type="ECO:0008006" key="4">
    <source>
        <dbReference type="Google" id="ProtNLM"/>
    </source>
</evidence>
<evidence type="ECO:0000256" key="1">
    <source>
        <dbReference type="SAM" id="MobiDB-lite"/>
    </source>
</evidence>
<proteinExistence type="predicted"/>
<reference evidence="3" key="1">
    <citation type="journal article" date="2019" name="Int. J. Syst. Evol. Microbiol.">
        <title>The Global Catalogue of Microorganisms (GCM) 10K type strain sequencing project: providing services to taxonomists for standard genome sequencing and annotation.</title>
        <authorList>
            <consortium name="The Broad Institute Genomics Platform"/>
            <consortium name="The Broad Institute Genome Sequencing Center for Infectious Disease"/>
            <person name="Wu L."/>
            <person name="Ma J."/>
        </authorList>
    </citation>
    <scope>NUCLEOTIDE SEQUENCE [LARGE SCALE GENOMIC DNA]</scope>
    <source>
        <strain evidence="3">JCM 9651</strain>
    </source>
</reference>
<name>A0ABP6SJF5_9ACTN</name>
<dbReference type="Proteomes" id="UP001499990">
    <property type="component" value="Unassembled WGS sequence"/>
</dbReference>
<dbReference type="RefSeq" id="WP_345042697.1">
    <property type="nucleotide sequence ID" value="NZ_BAAAYL010000001.1"/>
</dbReference>
<dbReference type="EMBL" id="BAAAYL010000001">
    <property type="protein sequence ID" value="GAA3378082.1"/>
    <property type="molecule type" value="Genomic_DNA"/>
</dbReference>
<feature type="region of interest" description="Disordered" evidence="1">
    <location>
        <begin position="168"/>
        <end position="188"/>
    </location>
</feature>
<comment type="caution">
    <text evidence="2">The sequence shown here is derived from an EMBL/GenBank/DDBJ whole genome shotgun (WGS) entry which is preliminary data.</text>
</comment>
<evidence type="ECO:0000313" key="2">
    <source>
        <dbReference type="EMBL" id="GAA3378082.1"/>
    </source>
</evidence>
<sequence>MAGAGESADTAVQDAEPHTGWCAPYALVTQARVRIRTGDEGAAELLERARNAAVAQGDRQAQRTVRSAQAELSVRDGRPKEALELLAAQVEPGTAYLAARARLGCGRPDEAAEPVCVERAGEGPAETEALTVHAVALAALGRERDAREGFDRAAALADALPYPAGARQAVRARDRALSPPQDSLTAVK</sequence>